<evidence type="ECO:0000256" key="3">
    <source>
        <dbReference type="PROSITE-ProRule" id="PRU00339"/>
    </source>
</evidence>
<dbReference type="PROSITE" id="PS50005">
    <property type="entry name" value="TPR"/>
    <property type="match status" value="4"/>
</dbReference>
<organism evidence="6 7">
    <name type="scientific">Bdellovibrio bacteriovorus</name>
    <dbReference type="NCBI Taxonomy" id="959"/>
    <lineage>
        <taxon>Bacteria</taxon>
        <taxon>Pseudomonadati</taxon>
        <taxon>Bdellovibrionota</taxon>
        <taxon>Bdellovibrionia</taxon>
        <taxon>Bdellovibrionales</taxon>
        <taxon>Pseudobdellovibrionaceae</taxon>
        <taxon>Bdellovibrio</taxon>
    </lineage>
</organism>
<feature type="repeat" description="TPR" evidence="3">
    <location>
        <begin position="175"/>
        <end position="208"/>
    </location>
</feature>
<dbReference type="InterPro" id="IPR051012">
    <property type="entry name" value="CellSynth/LPSAsmb/PSIAsmb"/>
</dbReference>
<sequence length="627" mass="70731">MFPYTRTAIIVPFLMTLTACATFTSNESDDKAPYYEASFNDRNRAPASFAPAVVSPEDNGAASLDPLYMRTQADYYFAMGEAYALEGNSQKAVEAFKMVLIYDTNSPAVNMRLAAEFLKQGMITESLAQAEEAVAKDPKNVDGHLLLGGLYSSLKLYPKAMEQYNTVMKLQPDNTEAPLYIGALYSEQKQSDKAVKYFESLLKNPEYNTPYLAHYYIGRVRLEQSETKFQKAAETSFKKALDLKPDFADAVLSLGVLYSKQKSEDKAVSLYRAFQKENSPSPRVAEVLAQIYIERGDYENAYEQLEVMEQDSDEPLNVRMKMALILIEQKRYDTAVAKLEEILKDAPESDKVRFYLAAVYEETRQHEKAVKEYTKIPATSTYYGEAVVHAAYLLKGLGRLNEGLEVAAAGLKARQDQPQIFAMYASLLDEKGDYKNASATLEQGLKKFPENAQLRFYYGTINDRMGNKDVVVTEMQKVLELDPNHVQGLNYLAFTWAEMGVKLPEAEKLARRALELEPTDGYVLDTLGWILYKQNKFAESIKFLEAAYKHQSTVSIIAEHLGDAYYKHSMVDKAKKMYKKAADLETEPKKVQEIRSKITAIEKQELNGTPRLPASVEKPVAEHASEK</sequence>
<dbReference type="RefSeq" id="WP_088566580.1">
    <property type="nucleotide sequence ID" value="NZ_CP020946.1"/>
</dbReference>
<dbReference type="Pfam" id="PF13432">
    <property type="entry name" value="TPR_16"/>
    <property type="match status" value="2"/>
</dbReference>
<dbReference type="SMART" id="SM00028">
    <property type="entry name" value="TPR"/>
    <property type="match status" value="11"/>
</dbReference>
<evidence type="ECO:0000256" key="2">
    <source>
        <dbReference type="ARBA" id="ARBA00022803"/>
    </source>
</evidence>
<feature type="repeat" description="TPR" evidence="3">
    <location>
        <begin position="141"/>
        <end position="174"/>
    </location>
</feature>
<protein>
    <submittedName>
        <fullName evidence="6">Uncharacterized protein</fullName>
    </submittedName>
</protein>
<dbReference type="PANTHER" id="PTHR45586:SF1">
    <property type="entry name" value="LIPOPOLYSACCHARIDE ASSEMBLY PROTEIN B"/>
    <property type="match status" value="1"/>
</dbReference>
<dbReference type="InterPro" id="IPR011990">
    <property type="entry name" value="TPR-like_helical_dom_sf"/>
</dbReference>
<evidence type="ECO:0000256" key="4">
    <source>
        <dbReference type="SAM" id="MobiDB-lite"/>
    </source>
</evidence>
<evidence type="ECO:0000313" key="6">
    <source>
        <dbReference type="EMBL" id="ASD65180.1"/>
    </source>
</evidence>
<dbReference type="Pfam" id="PF13174">
    <property type="entry name" value="TPR_6"/>
    <property type="match status" value="1"/>
</dbReference>
<accession>A0A1Z3NCH7</accession>
<feature type="region of interest" description="Disordered" evidence="4">
    <location>
        <begin position="605"/>
        <end position="627"/>
    </location>
</feature>
<dbReference type="PROSITE" id="PS51257">
    <property type="entry name" value="PROKAR_LIPOPROTEIN"/>
    <property type="match status" value="1"/>
</dbReference>
<feature type="signal peptide" evidence="5">
    <location>
        <begin position="1"/>
        <end position="21"/>
    </location>
</feature>
<evidence type="ECO:0000313" key="7">
    <source>
        <dbReference type="Proteomes" id="UP000197003"/>
    </source>
</evidence>
<name>A0A1Z3NCH7_BDEBC</name>
<dbReference type="Pfam" id="PF14559">
    <property type="entry name" value="TPR_19"/>
    <property type="match status" value="2"/>
</dbReference>
<evidence type="ECO:0000256" key="5">
    <source>
        <dbReference type="SAM" id="SignalP"/>
    </source>
</evidence>
<keyword evidence="5" id="KW-0732">Signal</keyword>
<dbReference type="OrthoDB" id="5287423at2"/>
<feature type="chain" id="PRO_5012125158" evidence="5">
    <location>
        <begin position="22"/>
        <end position="627"/>
    </location>
</feature>
<dbReference type="InterPro" id="IPR019734">
    <property type="entry name" value="TPR_rpt"/>
</dbReference>
<dbReference type="EMBL" id="CP020946">
    <property type="protein sequence ID" value="ASD65180.1"/>
    <property type="molecule type" value="Genomic_DNA"/>
</dbReference>
<feature type="repeat" description="TPR" evidence="3">
    <location>
        <begin position="73"/>
        <end position="106"/>
    </location>
</feature>
<proteinExistence type="predicted"/>
<keyword evidence="1" id="KW-0677">Repeat</keyword>
<reference evidence="6 7" key="1">
    <citation type="submission" date="2017-04" db="EMBL/GenBank/DDBJ databases">
        <title>Whole genome sequence of Bdellovibrio bacteriovorus strain SSB218315.</title>
        <authorList>
            <person name="Oyedara O."/>
            <person name="Rodriguez-Perez M.A."/>
        </authorList>
    </citation>
    <scope>NUCLEOTIDE SEQUENCE [LARGE SCALE GENOMIC DNA]</scope>
    <source>
        <strain evidence="6 7">SSB218315</strain>
    </source>
</reference>
<evidence type="ECO:0000256" key="1">
    <source>
        <dbReference type="ARBA" id="ARBA00022737"/>
    </source>
</evidence>
<feature type="repeat" description="TPR" evidence="3">
    <location>
        <begin position="452"/>
        <end position="485"/>
    </location>
</feature>
<keyword evidence="2 3" id="KW-0802">TPR repeat</keyword>
<dbReference type="SUPFAM" id="SSF48452">
    <property type="entry name" value="TPR-like"/>
    <property type="match status" value="3"/>
</dbReference>
<dbReference type="Proteomes" id="UP000197003">
    <property type="component" value="Chromosome"/>
</dbReference>
<dbReference type="PANTHER" id="PTHR45586">
    <property type="entry name" value="TPR REPEAT-CONTAINING PROTEIN PA4667"/>
    <property type="match status" value="1"/>
</dbReference>
<dbReference type="Gene3D" id="1.25.40.10">
    <property type="entry name" value="Tetratricopeptide repeat domain"/>
    <property type="match status" value="3"/>
</dbReference>
<gene>
    <name evidence="6" type="ORF">B9G79_17195</name>
</gene>
<dbReference type="AlphaFoldDB" id="A0A1Z3NCH7"/>